<dbReference type="AlphaFoldDB" id="A0A7M2YV29"/>
<name>A0A7M2YV29_9ACTN</name>
<evidence type="ECO:0000313" key="3">
    <source>
        <dbReference type="Proteomes" id="UP000254134"/>
    </source>
</evidence>
<dbReference type="OrthoDB" id="614750at2"/>
<feature type="compositionally biased region" description="Low complexity" evidence="1">
    <location>
        <begin position="124"/>
        <end position="135"/>
    </location>
</feature>
<dbReference type="EMBL" id="QQZY01000005">
    <property type="protein sequence ID" value="RDI74001.1"/>
    <property type="molecule type" value="Genomic_DNA"/>
</dbReference>
<feature type="region of interest" description="Disordered" evidence="1">
    <location>
        <begin position="124"/>
        <end position="155"/>
    </location>
</feature>
<dbReference type="RefSeq" id="WP_114796531.1">
    <property type="nucleotide sequence ID" value="NZ_QQZY01000005.1"/>
</dbReference>
<sequence length="474" mass="48038">MRSPLIRIRRARLPIGHLLRLGTALAIILALGAGVARGSATAAPPANTSSPTITGTAQQGQTLTATTGVWNGDTPISYTFQWQRCDSAGAACGSIAGATAQSRVVEAGDVGGTLRVVVTATNASGTSSAASGPTAKIAAPGSAPSPTKQPDPHGSYQIGQTINVDTGTWTGTAPITFGFQWQRCSSNGSSCGNISGATGQSFLLSAVDLGFKLRAIVTATNAVGSAGIVSNQTPVIVAPGTPVNTVAPAIANATALAAGDVASGFAGTWIGDQPITYSYTWSKCDAAGKSCRVIPGETGASHTVAVSEVGATLLLSVRASNRRGSSTANSPATAPIKASGLPAGAIRLADGKISIPASSVALPNRLVISDVGFSPAIIRSRNTFSARFRVTDTRGYVVRDVLVYTIGLPYSYVRATPETPTGSDGYAVMNITPTANLPLSRGGAIVFFVRARKTGDGVLAGVSTRRLVQVTVSR</sequence>
<evidence type="ECO:0000256" key="1">
    <source>
        <dbReference type="SAM" id="MobiDB-lite"/>
    </source>
</evidence>
<evidence type="ECO:0000313" key="2">
    <source>
        <dbReference type="EMBL" id="RDI74001.1"/>
    </source>
</evidence>
<gene>
    <name evidence="2" type="ORF">Gocc_2098</name>
</gene>
<reference evidence="2 3" key="1">
    <citation type="submission" date="2018-07" db="EMBL/GenBank/DDBJ databases">
        <title>High-quality-draft genome sequence of Gaiella occulta.</title>
        <authorList>
            <person name="Severino R."/>
            <person name="Froufe H.J.C."/>
            <person name="Rainey F.A."/>
            <person name="Barroso C."/>
            <person name="Albuquerque L."/>
            <person name="Lobo-Da-Cunha A."/>
            <person name="Da Costa M.S."/>
            <person name="Egas C."/>
        </authorList>
    </citation>
    <scope>NUCLEOTIDE SEQUENCE [LARGE SCALE GENOMIC DNA]</scope>
    <source>
        <strain evidence="2 3">F2-233</strain>
    </source>
</reference>
<feature type="region of interest" description="Disordered" evidence="1">
    <location>
        <begin position="40"/>
        <end position="59"/>
    </location>
</feature>
<dbReference type="Proteomes" id="UP000254134">
    <property type="component" value="Unassembled WGS sequence"/>
</dbReference>
<keyword evidence="3" id="KW-1185">Reference proteome</keyword>
<protein>
    <recommendedName>
        <fullName evidence="4">Fibronectin type-III domain-containing protein</fullName>
    </recommendedName>
</protein>
<accession>A0A7M2YV29</accession>
<dbReference type="Gene3D" id="2.60.40.2700">
    <property type="match status" value="3"/>
</dbReference>
<comment type="caution">
    <text evidence="2">The sequence shown here is derived from an EMBL/GenBank/DDBJ whole genome shotgun (WGS) entry which is preliminary data.</text>
</comment>
<evidence type="ECO:0008006" key="4">
    <source>
        <dbReference type="Google" id="ProtNLM"/>
    </source>
</evidence>
<organism evidence="2 3">
    <name type="scientific">Gaiella occulta</name>
    <dbReference type="NCBI Taxonomy" id="1002870"/>
    <lineage>
        <taxon>Bacteria</taxon>
        <taxon>Bacillati</taxon>
        <taxon>Actinomycetota</taxon>
        <taxon>Thermoleophilia</taxon>
        <taxon>Gaiellales</taxon>
        <taxon>Gaiellaceae</taxon>
        <taxon>Gaiella</taxon>
    </lineage>
</organism>
<reference evidence="3" key="2">
    <citation type="journal article" date="2019" name="MicrobiologyOpen">
        <title>High-quality draft genome sequence of Gaiella occulta isolated from a 150 meter deep mineral water borehole and comparison with the genome sequences of other deep-branching lineages of the phylum Actinobacteria.</title>
        <authorList>
            <person name="Severino R."/>
            <person name="Froufe H.J.C."/>
            <person name="Barroso C."/>
            <person name="Albuquerque L."/>
            <person name="Lobo-da-Cunha A."/>
            <person name="da Costa M.S."/>
            <person name="Egas C."/>
        </authorList>
    </citation>
    <scope>NUCLEOTIDE SEQUENCE [LARGE SCALE GENOMIC DNA]</scope>
    <source>
        <strain evidence="3">F2-233</strain>
    </source>
</reference>
<proteinExistence type="predicted"/>